<keyword evidence="2" id="KW-1133">Transmembrane helix</keyword>
<keyword evidence="2" id="KW-0472">Membrane</keyword>
<evidence type="ECO:0000256" key="1">
    <source>
        <dbReference type="SAM" id="MobiDB-lite"/>
    </source>
</evidence>
<dbReference type="AlphaFoldDB" id="A0AAV7TC76"/>
<accession>A0AAV7TC76</accession>
<sequence length="163" mass="17626">MVFTKAGLGRCAYSFWLAVVFDVIGLAVLLTGVFANVYFYDFLIYAGAIIIFLSLIWWVFWYTGNIEVPPEELLDDVGLAKKNAADEGVLGLVRRLSRRLSRSFRRSPYTPRSGASAAQPTNINAVSLPMASSSAPALGTLSASLDGRRGAPPSARSIHTSPI</sequence>
<evidence type="ECO:0000256" key="2">
    <source>
        <dbReference type="SAM" id="Phobius"/>
    </source>
</evidence>
<proteinExistence type="predicted"/>
<dbReference type="Proteomes" id="UP001066276">
    <property type="component" value="Chromosome 4_1"/>
</dbReference>
<feature type="transmembrane region" description="Helical" evidence="2">
    <location>
        <begin position="12"/>
        <end position="35"/>
    </location>
</feature>
<dbReference type="Pfam" id="PF15125">
    <property type="entry name" value="TMEM238"/>
    <property type="match status" value="1"/>
</dbReference>
<feature type="transmembrane region" description="Helical" evidence="2">
    <location>
        <begin position="42"/>
        <end position="61"/>
    </location>
</feature>
<comment type="caution">
    <text evidence="3">The sequence shown here is derived from an EMBL/GenBank/DDBJ whole genome shotgun (WGS) entry which is preliminary data.</text>
</comment>
<dbReference type="InterPro" id="IPR029365">
    <property type="entry name" value="TMEM238"/>
</dbReference>
<evidence type="ECO:0000313" key="3">
    <source>
        <dbReference type="EMBL" id="KAJ1174043.1"/>
    </source>
</evidence>
<gene>
    <name evidence="3" type="ORF">NDU88_005867</name>
</gene>
<keyword evidence="2" id="KW-0812">Transmembrane</keyword>
<evidence type="ECO:0000313" key="4">
    <source>
        <dbReference type="Proteomes" id="UP001066276"/>
    </source>
</evidence>
<name>A0AAV7TC76_PLEWA</name>
<reference evidence="3" key="1">
    <citation type="journal article" date="2022" name="bioRxiv">
        <title>Sequencing and chromosome-scale assembly of the giantPleurodeles waltlgenome.</title>
        <authorList>
            <person name="Brown T."/>
            <person name="Elewa A."/>
            <person name="Iarovenko S."/>
            <person name="Subramanian E."/>
            <person name="Araus A.J."/>
            <person name="Petzold A."/>
            <person name="Susuki M."/>
            <person name="Suzuki K.-i.T."/>
            <person name="Hayashi T."/>
            <person name="Toyoda A."/>
            <person name="Oliveira C."/>
            <person name="Osipova E."/>
            <person name="Leigh N.D."/>
            <person name="Simon A."/>
            <person name="Yun M.H."/>
        </authorList>
    </citation>
    <scope>NUCLEOTIDE SEQUENCE</scope>
    <source>
        <strain evidence="3">20211129_DDA</strain>
        <tissue evidence="3">Liver</tissue>
    </source>
</reference>
<feature type="region of interest" description="Disordered" evidence="1">
    <location>
        <begin position="141"/>
        <end position="163"/>
    </location>
</feature>
<keyword evidence="4" id="KW-1185">Reference proteome</keyword>
<protein>
    <submittedName>
        <fullName evidence="3">Uncharacterized protein</fullName>
    </submittedName>
</protein>
<organism evidence="3 4">
    <name type="scientific">Pleurodeles waltl</name>
    <name type="common">Iberian ribbed newt</name>
    <dbReference type="NCBI Taxonomy" id="8319"/>
    <lineage>
        <taxon>Eukaryota</taxon>
        <taxon>Metazoa</taxon>
        <taxon>Chordata</taxon>
        <taxon>Craniata</taxon>
        <taxon>Vertebrata</taxon>
        <taxon>Euteleostomi</taxon>
        <taxon>Amphibia</taxon>
        <taxon>Batrachia</taxon>
        <taxon>Caudata</taxon>
        <taxon>Salamandroidea</taxon>
        <taxon>Salamandridae</taxon>
        <taxon>Pleurodelinae</taxon>
        <taxon>Pleurodeles</taxon>
    </lineage>
</organism>
<dbReference type="PANTHER" id="PTHR28613">
    <property type="entry name" value="SI:CH211-232M10.4-RELATED"/>
    <property type="match status" value="1"/>
</dbReference>
<dbReference type="EMBL" id="JANPWB010000007">
    <property type="protein sequence ID" value="KAJ1174043.1"/>
    <property type="molecule type" value="Genomic_DNA"/>
</dbReference>
<dbReference type="PANTHER" id="PTHR28613:SF9">
    <property type="entry name" value="TRANSMEMBRANE PROTEIN 238"/>
    <property type="match status" value="1"/>
</dbReference>